<protein>
    <submittedName>
        <fullName evidence="2">Uncharacterized protein</fullName>
    </submittedName>
</protein>
<keyword evidence="3" id="KW-1185">Reference proteome</keyword>
<gene>
    <name evidence="2" type="ORF">BDV33DRAFT_186033</name>
</gene>
<name>A0A5N6E6C0_9EURO</name>
<organism evidence="2 3">
    <name type="scientific">Aspergillus novoparasiticus</name>
    <dbReference type="NCBI Taxonomy" id="986946"/>
    <lineage>
        <taxon>Eukaryota</taxon>
        <taxon>Fungi</taxon>
        <taxon>Dikarya</taxon>
        <taxon>Ascomycota</taxon>
        <taxon>Pezizomycotina</taxon>
        <taxon>Eurotiomycetes</taxon>
        <taxon>Eurotiomycetidae</taxon>
        <taxon>Eurotiales</taxon>
        <taxon>Aspergillaceae</taxon>
        <taxon>Aspergillus</taxon>
        <taxon>Aspergillus subgen. Circumdati</taxon>
    </lineage>
</organism>
<accession>A0A5N6E6C0</accession>
<sequence>VATSSELPFRSPLGQPSVFPPSQTSFGHPVLPNGQANLNSGVATHAGSPFRQSPLGQSLSPGNPVPSGIGNPAFGQPSSPYKPPFGRQSSSQKSAFGQPPLSSKTAFGLKSKNHRPLFEKPASFRDRSWFTKPILKPASSLAKSPFTKHEPSKP</sequence>
<evidence type="ECO:0000256" key="1">
    <source>
        <dbReference type="SAM" id="MobiDB-lite"/>
    </source>
</evidence>
<feature type="compositionally biased region" description="Polar residues" evidence="1">
    <location>
        <begin position="50"/>
        <end position="61"/>
    </location>
</feature>
<evidence type="ECO:0000313" key="3">
    <source>
        <dbReference type="Proteomes" id="UP000326799"/>
    </source>
</evidence>
<proteinExistence type="predicted"/>
<dbReference type="Proteomes" id="UP000326799">
    <property type="component" value="Unassembled WGS sequence"/>
</dbReference>
<reference evidence="2 3" key="1">
    <citation type="submission" date="2019-04" db="EMBL/GenBank/DDBJ databases">
        <title>Fungal friends and foes A comparative genomics study of 23 Aspergillus species from section Flavi.</title>
        <authorList>
            <consortium name="DOE Joint Genome Institute"/>
            <person name="Kjaerbolling I."/>
            <person name="Vesth T.C."/>
            <person name="Frisvad J.C."/>
            <person name="Nybo J.L."/>
            <person name="Theobald S."/>
            <person name="Kildgaard S."/>
            <person name="Petersen T.I."/>
            <person name="Kuo A."/>
            <person name="Sato A."/>
            <person name="Lyhne E.K."/>
            <person name="Kogle M.E."/>
            <person name="Wiebenga A."/>
            <person name="Kun R.S."/>
            <person name="Lubbers R.J."/>
            <person name="Makela M.R."/>
            <person name="Barry K."/>
            <person name="Chovatia M."/>
            <person name="Clum A."/>
            <person name="Daum C."/>
            <person name="Haridas S."/>
            <person name="He G."/>
            <person name="LaButti K."/>
            <person name="Lipzen A."/>
            <person name="Mondo S."/>
            <person name="Pangilinan J."/>
            <person name="Riley R."/>
            <person name="Salamov A."/>
            <person name="Simmons B.A."/>
            <person name="Magnuson J.K."/>
            <person name="Henrissat B."/>
            <person name="Mortensen U.H."/>
            <person name="Larsen T.O."/>
            <person name="De vries R.P."/>
            <person name="Grigoriev I.V."/>
            <person name="Machida M."/>
            <person name="Baker S.E."/>
            <person name="Andersen M.R."/>
        </authorList>
    </citation>
    <scope>NUCLEOTIDE SEQUENCE [LARGE SCALE GENOMIC DNA]</scope>
    <source>
        <strain evidence="2 3">CBS 126849</strain>
    </source>
</reference>
<feature type="non-terminal residue" evidence="2">
    <location>
        <position position="1"/>
    </location>
</feature>
<evidence type="ECO:0000313" key="2">
    <source>
        <dbReference type="EMBL" id="KAB8212849.1"/>
    </source>
</evidence>
<feature type="compositionally biased region" description="Polar residues" evidence="1">
    <location>
        <begin position="87"/>
        <end position="105"/>
    </location>
</feature>
<dbReference type="EMBL" id="ML733830">
    <property type="protein sequence ID" value="KAB8212849.1"/>
    <property type="molecule type" value="Genomic_DNA"/>
</dbReference>
<feature type="region of interest" description="Disordered" evidence="1">
    <location>
        <begin position="1"/>
        <end position="123"/>
    </location>
</feature>
<dbReference type="AlphaFoldDB" id="A0A5N6E6C0"/>